<gene>
    <name evidence="2" type="ORF">SAMN05660831_00096</name>
</gene>
<proteinExistence type="predicted"/>
<dbReference type="AlphaFoldDB" id="A0A1I1NC50"/>
<feature type="transmembrane region" description="Helical" evidence="1">
    <location>
        <begin position="20"/>
        <end position="49"/>
    </location>
</feature>
<reference evidence="2 3" key="1">
    <citation type="submission" date="2016-10" db="EMBL/GenBank/DDBJ databases">
        <authorList>
            <person name="de Groot N.N."/>
        </authorList>
    </citation>
    <scope>NUCLEOTIDE SEQUENCE [LARGE SCALE GENOMIC DNA]</scope>
    <source>
        <strain evidence="2 3">HL3</strain>
    </source>
</reference>
<evidence type="ECO:0000313" key="2">
    <source>
        <dbReference type="EMBL" id="SFC92353.1"/>
    </source>
</evidence>
<keyword evidence="1" id="KW-0812">Transmembrane</keyword>
<dbReference type="EMBL" id="FOMJ01000001">
    <property type="protein sequence ID" value="SFC92353.1"/>
    <property type="molecule type" value="Genomic_DNA"/>
</dbReference>
<keyword evidence="1" id="KW-1133">Transmembrane helix</keyword>
<dbReference type="STRING" id="1123397.SAMN05660831_00096"/>
<accession>A0A1I1NC50</accession>
<protein>
    <submittedName>
        <fullName evidence="2">Uncharacterized protein</fullName>
    </submittedName>
</protein>
<dbReference type="RefSeq" id="WP_159432966.1">
    <property type="nucleotide sequence ID" value="NZ_FOMJ01000001.1"/>
</dbReference>
<evidence type="ECO:0000256" key="1">
    <source>
        <dbReference type="SAM" id="Phobius"/>
    </source>
</evidence>
<keyword evidence="3" id="KW-1185">Reference proteome</keyword>
<name>A0A1I1NC50_9GAMM</name>
<dbReference type="Proteomes" id="UP000198611">
    <property type="component" value="Unassembled WGS sequence"/>
</dbReference>
<keyword evidence="1" id="KW-0472">Membrane</keyword>
<evidence type="ECO:0000313" key="3">
    <source>
        <dbReference type="Proteomes" id="UP000198611"/>
    </source>
</evidence>
<sequence>MLNGTFLLEGLRDMGKLTIVASFIGYFIEGARLAGCMFALISGGIIWLVGCMEKES</sequence>
<organism evidence="2 3">
    <name type="scientific">Thiohalospira halophila DSM 15071</name>
    <dbReference type="NCBI Taxonomy" id="1123397"/>
    <lineage>
        <taxon>Bacteria</taxon>
        <taxon>Pseudomonadati</taxon>
        <taxon>Pseudomonadota</taxon>
        <taxon>Gammaproteobacteria</taxon>
        <taxon>Thiohalospirales</taxon>
        <taxon>Thiohalospiraceae</taxon>
        <taxon>Thiohalospira</taxon>
    </lineage>
</organism>